<protein>
    <submittedName>
        <fullName evidence="2">Uncharacterized protein</fullName>
    </submittedName>
</protein>
<name>A0A177CFP3_9PLEO</name>
<dbReference type="Proteomes" id="UP000077069">
    <property type="component" value="Unassembled WGS sequence"/>
</dbReference>
<feature type="compositionally biased region" description="Basic and acidic residues" evidence="1">
    <location>
        <begin position="203"/>
        <end position="224"/>
    </location>
</feature>
<feature type="region of interest" description="Disordered" evidence="1">
    <location>
        <begin position="18"/>
        <end position="46"/>
    </location>
</feature>
<keyword evidence="3" id="KW-1185">Reference proteome</keyword>
<accession>A0A177CFP3</accession>
<evidence type="ECO:0000256" key="1">
    <source>
        <dbReference type="SAM" id="MobiDB-lite"/>
    </source>
</evidence>
<reference evidence="2 3" key="1">
    <citation type="submission" date="2016-05" db="EMBL/GenBank/DDBJ databases">
        <title>Comparative analysis of secretome profiles of manganese(II)-oxidizing ascomycete fungi.</title>
        <authorList>
            <consortium name="DOE Joint Genome Institute"/>
            <person name="Zeiner C.A."/>
            <person name="Purvine S.O."/>
            <person name="Zink E.M."/>
            <person name="Wu S."/>
            <person name="Pasa-Tolic L."/>
            <person name="Chaput D.L."/>
            <person name="Haridas S."/>
            <person name="Grigoriev I.V."/>
            <person name="Santelli C.M."/>
            <person name="Hansel C.M."/>
        </authorList>
    </citation>
    <scope>NUCLEOTIDE SEQUENCE [LARGE SCALE GENOMIC DNA]</scope>
    <source>
        <strain evidence="2 3">AP3s5-JAC2a</strain>
    </source>
</reference>
<gene>
    <name evidence="2" type="ORF">CC84DRAFT_730151</name>
</gene>
<sequence length="239" mass="27029">MPFSKPTVPVHTRVHAPATLPKSCGKSNVKKTSKVNTKDGSTQPRPDRLHIHFHPHPLKSTNVDHINNVNASIVPGALPVDTGLYLRPSRSLFSHGGKAPIMAYIPPGSKPSTHCMWTTDSAHFNEAIDLYMKHGFVKAVIKNTNVDGEKVKCSVLLIGPWEQVPKGAFKIHIWKEPVTWVRAAWMAVKDEFRKSCEEVREQIRKEKEENEMKKRAEEKSKALESESEDGEWDEQIPWE</sequence>
<evidence type="ECO:0000313" key="3">
    <source>
        <dbReference type="Proteomes" id="UP000077069"/>
    </source>
</evidence>
<proteinExistence type="predicted"/>
<feature type="region of interest" description="Disordered" evidence="1">
    <location>
        <begin position="203"/>
        <end position="239"/>
    </location>
</feature>
<organism evidence="2 3">
    <name type="scientific">Paraphaeosphaeria sporulosa</name>
    <dbReference type="NCBI Taxonomy" id="1460663"/>
    <lineage>
        <taxon>Eukaryota</taxon>
        <taxon>Fungi</taxon>
        <taxon>Dikarya</taxon>
        <taxon>Ascomycota</taxon>
        <taxon>Pezizomycotina</taxon>
        <taxon>Dothideomycetes</taxon>
        <taxon>Pleosporomycetidae</taxon>
        <taxon>Pleosporales</taxon>
        <taxon>Massarineae</taxon>
        <taxon>Didymosphaeriaceae</taxon>
        <taxon>Paraphaeosphaeria</taxon>
    </lineage>
</organism>
<dbReference type="RefSeq" id="XP_018035983.1">
    <property type="nucleotide sequence ID" value="XM_018187201.1"/>
</dbReference>
<dbReference type="InParanoid" id="A0A177CFP3"/>
<dbReference type="GeneID" id="28770687"/>
<feature type="compositionally biased region" description="Acidic residues" evidence="1">
    <location>
        <begin position="225"/>
        <end position="239"/>
    </location>
</feature>
<evidence type="ECO:0000313" key="2">
    <source>
        <dbReference type="EMBL" id="OAG05618.1"/>
    </source>
</evidence>
<feature type="compositionally biased region" description="Polar residues" evidence="1">
    <location>
        <begin position="34"/>
        <end position="44"/>
    </location>
</feature>
<dbReference type="OrthoDB" id="3796265at2759"/>
<dbReference type="EMBL" id="KV441552">
    <property type="protein sequence ID" value="OAG05618.1"/>
    <property type="molecule type" value="Genomic_DNA"/>
</dbReference>
<dbReference type="AlphaFoldDB" id="A0A177CFP3"/>